<dbReference type="Pfam" id="PF01894">
    <property type="entry name" value="YjbQ"/>
    <property type="match status" value="1"/>
</dbReference>
<dbReference type="AlphaFoldDB" id="I3TEF3"/>
<dbReference type="NCBIfam" id="TIGR00149">
    <property type="entry name" value="TIGR00149_YjbQ"/>
    <property type="match status" value="1"/>
</dbReference>
<gene>
    <name evidence="2" type="ordered locus">TCELL_0717</name>
</gene>
<dbReference type="HOGENOM" id="CLU_096980_1_1_2"/>
<proteinExistence type="inferred from homology"/>
<dbReference type="Gene3D" id="2.60.120.460">
    <property type="entry name" value="YjbQ-like"/>
    <property type="match status" value="1"/>
</dbReference>
<keyword evidence="3" id="KW-1185">Reference proteome</keyword>
<organism evidence="2 3">
    <name type="scientific">Thermogladius calderae (strain DSM 22663 / VKM B-2946 / 1633)</name>
    <dbReference type="NCBI Taxonomy" id="1184251"/>
    <lineage>
        <taxon>Archaea</taxon>
        <taxon>Thermoproteota</taxon>
        <taxon>Thermoprotei</taxon>
        <taxon>Desulfurococcales</taxon>
        <taxon>Desulfurococcaceae</taxon>
        <taxon>Thermogladius</taxon>
    </lineage>
</organism>
<accession>I3TEF3</accession>
<evidence type="ECO:0000313" key="3">
    <source>
        <dbReference type="Proteomes" id="UP000005270"/>
    </source>
</evidence>
<dbReference type="PANTHER" id="PTHR30615:SF8">
    <property type="entry name" value="UPF0047 PROTEIN C4A8.02C"/>
    <property type="match status" value="1"/>
</dbReference>
<evidence type="ECO:0000256" key="1">
    <source>
        <dbReference type="ARBA" id="ARBA00005534"/>
    </source>
</evidence>
<sequence>MGATLKIVTKQLRVSTSSKFQLVDITREVERVVEDSGVRNGLALIFAPHATAAVVLNEREAGLIEDIIQKIVEFTEPGHSKWRHNIIDDNAHAHIGSALFGQERVLPVVNGKLVRGTWQNIFLVEMDGPRRERSILITVMGE</sequence>
<dbReference type="InterPro" id="IPR035917">
    <property type="entry name" value="YjbQ-like_sf"/>
</dbReference>
<dbReference type="InParanoid" id="I3TEF3"/>
<dbReference type="eggNOG" id="arCOG04214">
    <property type="taxonomic scope" value="Archaea"/>
</dbReference>
<dbReference type="KEGG" id="thg:TCELL_0717"/>
<reference evidence="2 3" key="1">
    <citation type="journal article" date="2012" name="J. Bacteriol.">
        <title>Complete genome sequence of the hyperthermophilic cellulolytic Crenarchaeon 'Thermogladius cellulolyticus' 1633.</title>
        <authorList>
            <person name="Mardanov A.V."/>
            <person name="Kochetkova T.V."/>
            <person name="Beletsky A.V."/>
            <person name="Bonch-Osmolovskaya E.A."/>
            <person name="Ravin N.V."/>
            <person name="Skryabin K.G."/>
        </authorList>
    </citation>
    <scope>NUCLEOTIDE SEQUENCE [LARGE SCALE GENOMIC DNA]</scope>
    <source>
        <strain evidence="3">DSM 22663 / VKM B-2946 / 1633</strain>
    </source>
</reference>
<dbReference type="PANTHER" id="PTHR30615">
    <property type="entry name" value="UNCHARACTERIZED PROTEIN YJBQ-RELATED"/>
    <property type="match status" value="1"/>
</dbReference>
<name>I3TEF3_THEC1</name>
<comment type="similarity">
    <text evidence="1">Belongs to the UPF0047 family.</text>
</comment>
<dbReference type="InterPro" id="IPR001602">
    <property type="entry name" value="UPF0047_YjbQ-like"/>
</dbReference>
<evidence type="ECO:0008006" key="4">
    <source>
        <dbReference type="Google" id="ProtNLM"/>
    </source>
</evidence>
<dbReference type="EMBL" id="CP003531">
    <property type="protein sequence ID" value="AFK51141.1"/>
    <property type="molecule type" value="Genomic_DNA"/>
</dbReference>
<dbReference type="STRING" id="1184251.TCELL_0717"/>
<dbReference type="PIRSF" id="PIRSF004681">
    <property type="entry name" value="UCP004681"/>
    <property type="match status" value="1"/>
</dbReference>
<protein>
    <recommendedName>
        <fullName evidence="4">YjbQ family protein</fullName>
    </recommendedName>
</protein>
<evidence type="ECO:0000313" key="2">
    <source>
        <dbReference type="EMBL" id="AFK51141.1"/>
    </source>
</evidence>
<dbReference type="OrthoDB" id="6663at2157"/>
<dbReference type="SUPFAM" id="SSF111038">
    <property type="entry name" value="YjbQ-like"/>
    <property type="match status" value="1"/>
</dbReference>
<dbReference type="Proteomes" id="UP000005270">
    <property type="component" value="Chromosome"/>
</dbReference>